<dbReference type="AlphaFoldDB" id="Q0U3E0"/>
<accession>Q0U3E0</accession>
<dbReference type="EMBL" id="CH445352">
    <property type="protein sequence ID" value="EAT78748.1"/>
    <property type="molecule type" value="Genomic_DNA"/>
</dbReference>
<reference evidence="2" key="1">
    <citation type="journal article" date="2007" name="Plant Cell">
        <title>Dothideomycete-plant interactions illuminated by genome sequencing and EST analysis of the wheat pathogen Stagonospora nodorum.</title>
        <authorList>
            <person name="Hane J.K."/>
            <person name="Lowe R.G."/>
            <person name="Solomon P.S."/>
            <person name="Tan K.C."/>
            <person name="Schoch C.L."/>
            <person name="Spatafora J.W."/>
            <person name="Crous P.W."/>
            <person name="Kodira C."/>
            <person name="Birren B.W."/>
            <person name="Galagan J.E."/>
            <person name="Torriani S.F."/>
            <person name="McDonald B.A."/>
            <person name="Oliver R.P."/>
        </authorList>
    </citation>
    <scope>NUCLEOTIDE SEQUENCE [LARGE SCALE GENOMIC DNA]</scope>
    <source>
        <strain evidence="2">SN15 / ATCC MYA-4574 / FGSC 10173</strain>
    </source>
</reference>
<dbReference type="InParanoid" id="Q0U3E0"/>
<proteinExistence type="predicted"/>
<dbReference type="RefSeq" id="XP_001803931.1">
    <property type="nucleotide sequence ID" value="XM_001803879.1"/>
</dbReference>
<evidence type="ECO:0000313" key="1">
    <source>
        <dbReference type="EMBL" id="EAT78748.1"/>
    </source>
</evidence>
<dbReference type="GeneID" id="5980853"/>
<gene>
    <name evidence="1" type="ORF">SNOG_13724</name>
</gene>
<dbReference type="Proteomes" id="UP000001055">
    <property type="component" value="Unassembled WGS sequence"/>
</dbReference>
<organism evidence="1 2">
    <name type="scientific">Phaeosphaeria nodorum (strain SN15 / ATCC MYA-4574 / FGSC 10173)</name>
    <name type="common">Glume blotch fungus</name>
    <name type="synonym">Parastagonospora nodorum</name>
    <dbReference type="NCBI Taxonomy" id="321614"/>
    <lineage>
        <taxon>Eukaryota</taxon>
        <taxon>Fungi</taxon>
        <taxon>Dikarya</taxon>
        <taxon>Ascomycota</taxon>
        <taxon>Pezizomycotina</taxon>
        <taxon>Dothideomycetes</taxon>
        <taxon>Pleosporomycetidae</taxon>
        <taxon>Pleosporales</taxon>
        <taxon>Pleosporineae</taxon>
        <taxon>Phaeosphaeriaceae</taxon>
        <taxon>Parastagonospora</taxon>
    </lineage>
</organism>
<dbReference type="HOGENOM" id="CLU_1993436_0_0_1"/>
<protein>
    <submittedName>
        <fullName evidence="1">Uncharacterized protein</fullName>
    </submittedName>
</protein>
<evidence type="ECO:0000313" key="2">
    <source>
        <dbReference type="Proteomes" id="UP000001055"/>
    </source>
</evidence>
<name>Q0U3E0_PHANO</name>
<sequence>MCHPVPVIFLTSLAPGAATIRNTEEAFDVSCIPQCLEYEHSPASFEGVIIFTARNLVTAMSYNIFPTLPTPRRFGRATSQPHHIGNRTDHGISTTSHVQLPMDMPHSYITDSYHRRQRHWSAYWK</sequence>
<dbReference type="KEGG" id="pno:SNOG_13724"/>